<evidence type="ECO:0000256" key="7">
    <source>
        <dbReference type="ARBA" id="ARBA00022840"/>
    </source>
</evidence>
<feature type="domain" description="Histidine kinase/HSP90-like ATPase" evidence="10">
    <location>
        <begin position="172"/>
        <end position="292"/>
    </location>
</feature>
<dbReference type="Proteomes" id="UP000276128">
    <property type="component" value="Unassembled WGS sequence"/>
</dbReference>
<organism evidence="11 12">
    <name type="scientific">Paenibacillus whitsoniae</name>
    <dbReference type="NCBI Taxonomy" id="2496558"/>
    <lineage>
        <taxon>Bacteria</taxon>
        <taxon>Bacillati</taxon>
        <taxon>Bacillota</taxon>
        <taxon>Bacilli</taxon>
        <taxon>Bacillales</taxon>
        <taxon>Paenibacillaceae</taxon>
        <taxon>Paenibacillus</taxon>
    </lineage>
</organism>
<dbReference type="InterPro" id="IPR003594">
    <property type="entry name" value="HATPase_dom"/>
</dbReference>
<keyword evidence="7" id="KW-0067">ATP-binding</keyword>
<dbReference type="Gene3D" id="1.20.5.1930">
    <property type="match status" value="1"/>
</dbReference>
<evidence type="ECO:0000256" key="4">
    <source>
        <dbReference type="ARBA" id="ARBA00022679"/>
    </source>
</evidence>
<feature type="transmembrane region" description="Helical" evidence="9">
    <location>
        <begin position="6"/>
        <end position="25"/>
    </location>
</feature>
<accession>A0A430JKU1</accession>
<evidence type="ECO:0000313" key="11">
    <source>
        <dbReference type="EMBL" id="RTE11675.1"/>
    </source>
</evidence>
<keyword evidence="3" id="KW-0597">Phosphoprotein</keyword>
<dbReference type="PANTHER" id="PTHR24421:SF10">
    <property type="entry name" value="NITRATE_NITRITE SENSOR PROTEIN NARQ"/>
    <property type="match status" value="1"/>
</dbReference>
<keyword evidence="6 11" id="KW-0418">Kinase</keyword>
<keyword evidence="8" id="KW-0902">Two-component regulatory system</keyword>
<dbReference type="EMBL" id="RXHU01000004">
    <property type="protein sequence ID" value="RTE11675.1"/>
    <property type="molecule type" value="Genomic_DNA"/>
</dbReference>
<keyword evidence="9" id="KW-0472">Membrane</keyword>
<evidence type="ECO:0000313" key="12">
    <source>
        <dbReference type="Proteomes" id="UP000276128"/>
    </source>
</evidence>
<dbReference type="EC" id="2.7.13.3" evidence="2"/>
<evidence type="ECO:0000256" key="8">
    <source>
        <dbReference type="ARBA" id="ARBA00023012"/>
    </source>
</evidence>
<dbReference type="PANTHER" id="PTHR24421">
    <property type="entry name" value="NITRATE/NITRITE SENSOR PROTEIN NARX-RELATED"/>
    <property type="match status" value="1"/>
</dbReference>
<dbReference type="Pfam" id="PF02518">
    <property type="entry name" value="HATPase_c"/>
    <property type="match status" value="1"/>
</dbReference>
<dbReference type="OrthoDB" id="773385at2"/>
<evidence type="ECO:0000256" key="2">
    <source>
        <dbReference type="ARBA" id="ARBA00012438"/>
    </source>
</evidence>
<keyword evidence="5" id="KW-0547">Nucleotide-binding</keyword>
<comment type="catalytic activity">
    <reaction evidence="1">
        <text>ATP + protein L-histidine = ADP + protein N-phospho-L-histidine.</text>
        <dbReference type="EC" id="2.7.13.3"/>
    </reaction>
</comment>
<dbReference type="SUPFAM" id="SSF55874">
    <property type="entry name" value="ATPase domain of HSP90 chaperone/DNA topoisomerase II/histidine kinase"/>
    <property type="match status" value="1"/>
</dbReference>
<dbReference type="Gene3D" id="3.30.565.10">
    <property type="entry name" value="Histidine kinase-like ATPase, C-terminal domain"/>
    <property type="match status" value="1"/>
</dbReference>
<proteinExistence type="predicted"/>
<evidence type="ECO:0000256" key="6">
    <source>
        <dbReference type="ARBA" id="ARBA00022777"/>
    </source>
</evidence>
<name>A0A430JKU1_9BACL</name>
<dbReference type="AlphaFoldDB" id="A0A430JKU1"/>
<protein>
    <recommendedName>
        <fullName evidence="2">histidine kinase</fullName>
        <ecNumber evidence="2">2.7.13.3</ecNumber>
    </recommendedName>
</protein>
<dbReference type="GO" id="GO:0046983">
    <property type="term" value="F:protein dimerization activity"/>
    <property type="evidence" value="ECO:0007669"/>
    <property type="project" value="InterPro"/>
</dbReference>
<keyword evidence="9" id="KW-0812">Transmembrane</keyword>
<gene>
    <name evidence="11" type="ORF">EJQ19_00575</name>
</gene>
<dbReference type="InterPro" id="IPR036890">
    <property type="entry name" value="HATPase_C_sf"/>
</dbReference>
<reference evidence="11 12" key="1">
    <citation type="submission" date="2018-12" db="EMBL/GenBank/DDBJ databases">
        <title>Bacillus ochoae sp. nov., Paenibacillus whitsoniae sp. nov., Paenibacillus spiritus sp. nov. Isolated from the Mars Exploration Rover during spacecraft assembly.</title>
        <authorList>
            <person name="Seuylemezian A."/>
            <person name="Vaishampayan P."/>
        </authorList>
    </citation>
    <scope>NUCLEOTIDE SEQUENCE [LARGE SCALE GENOMIC DNA]</scope>
    <source>
        <strain evidence="11 12">MER 54</strain>
    </source>
</reference>
<dbReference type="GO" id="GO:0016020">
    <property type="term" value="C:membrane"/>
    <property type="evidence" value="ECO:0007669"/>
    <property type="project" value="InterPro"/>
</dbReference>
<evidence type="ECO:0000259" key="10">
    <source>
        <dbReference type="SMART" id="SM00387"/>
    </source>
</evidence>
<evidence type="ECO:0000256" key="1">
    <source>
        <dbReference type="ARBA" id="ARBA00000085"/>
    </source>
</evidence>
<dbReference type="CDD" id="cd16917">
    <property type="entry name" value="HATPase_UhpB-NarQ-NarX-like"/>
    <property type="match status" value="1"/>
</dbReference>
<dbReference type="InterPro" id="IPR011712">
    <property type="entry name" value="Sig_transdc_His_kin_sub3_dim/P"/>
</dbReference>
<dbReference type="RefSeq" id="WP_126139267.1">
    <property type="nucleotide sequence ID" value="NZ_RXHU01000004.1"/>
</dbReference>
<evidence type="ECO:0000256" key="5">
    <source>
        <dbReference type="ARBA" id="ARBA00022741"/>
    </source>
</evidence>
<comment type="caution">
    <text evidence="11">The sequence shown here is derived from an EMBL/GenBank/DDBJ whole genome shotgun (WGS) entry which is preliminary data.</text>
</comment>
<dbReference type="Pfam" id="PF07730">
    <property type="entry name" value="HisKA_3"/>
    <property type="match status" value="1"/>
</dbReference>
<dbReference type="InterPro" id="IPR050482">
    <property type="entry name" value="Sensor_HK_TwoCompSys"/>
</dbReference>
<dbReference type="SMART" id="SM00387">
    <property type="entry name" value="HATPase_c"/>
    <property type="match status" value="1"/>
</dbReference>
<sequence>MSLGRYKWFTILAPVLIIGGFEYIRHAFLLRYLTMEAGNFVITVITLLLSFLFASWMFGRIERSNELMLLGEARRAVYEERERLAQELHDDLAQTLFFLNVKLKQGDLEEAKAAVSEIDQSLRQAIFNLRTAPEEGTSFGQRIHKFAANWSLISGIELTPDLALAPGSFTSGEEVQLFGIVQEALTNIRKHSMASNATLKLTADEAGWRLEITDNGCGLQPTAKRSGKTYGLDLIRKRAKELGATLSFTSLGAADVDGGGTDPKTGASAGGSAVAAVSATGTRLVVVCERSES</sequence>
<dbReference type="GO" id="GO:0005524">
    <property type="term" value="F:ATP binding"/>
    <property type="evidence" value="ECO:0007669"/>
    <property type="project" value="UniProtKB-KW"/>
</dbReference>
<evidence type="ECO:0000256" key="9">
    <source>
        <dbReference type="SAM" id="Phobius"/>
    </source>
</evidence>
<keyword evidence="9" id="KW-1133">Transmembrane helix</keyword>
<feature type="transmembrane region" description="Helical" evidence="9">
    <location>
        <begin position="37"/>
        <end position="58"/>
    </location>
</feature>
<dbReference type="GO" id="GO:0000155">
    <property type="term" value="F:phosphorelay sensor kinase activity"/>
    <property type="evidence" value="ECO:0007669"/>
    <property type="project" value="InterPro"/>
</dbReference>
<evidence type="ECO:0000256" key="3">
    <source>
        <dbReference type="ARBA" id="ARBA00022553"/>
    </source>
</evidence>
<keyword evidence="12" id="KW-1185">Reference proteome</keyword>
<keyword evidence="4" id="KW-0808">Transferase</keyword>